<dbReference type="AlphaFoldDB" id="A0A4R6ADL2"/>
<dbReference type="OrthoDB" id="9804822at2"/>
<sequence>MPDASTIALFVSASIVLLIVPGPTIALVILRSLSDGRRNALPLVLGVGLGDLVAASIALAGAGALLAASAAAFTAVKLIGACYLVWLGIKLFRAMPAPPQADGAAPVGSAGAAFRDGFLVTVFNPKGILFFIAFVPQFIRPDAGYLRQAAFFVLVFTALALANGAAYAVGADAMRRVIGRADVLRWMNRAGGAAIAAAGIAALFTRRPAL</sequence>
<dbReference type="InterPro" id="IPR001123">
    <property type="entry name" value="LeuE-type"/>
</dbReference>
<feature type="transmembrane region" description="Helical" evidence="6">
    <location>
        <begin position="151"/>
        <end position="174"/>
    </location>
</feature>
<evidence type="ECO:0000256" key="4">
    <source>
        <dbReference type="ARBA" id="ARBA00022989"/>
    </source>
</evidence>
<dbReference type="PANTHER" id="PTHR30086:SF20">
    <property type="entry name" value="ARGININE EXPORTER PROTEIN ARGO-RELATED"/>
    <property type="match status" value="1"/>
</dbReference>
<protein>
    <submittedName>
        <fullName evidence="7">LysE family translocator</fullName>
    </submittedName>
</protein>
<evidence type="ECO:0000313" key="8">
    <source>
        <dbReference type="Proteomes" id="UP000295701"/>
    </source>
</evidence>
<dbReference type="PANTHER" id="PTHR30086">
    <property type="entry name" value="ARGININE EXPORTER PROTEIN ARGO"/>
    <property type="match status" value="1"/>
</dbReference>
<keyword evidence="2" id="KW-1003">Cell membrane</keyword>
<comment type="caution">
    <text evidence="7">The sequence shown here is derived from an EMBL/GenBank/DDBJ whole genome shotgun (WGS) entry which is preliminary data.</text>
</comment>
<gene>
    <name evidence="7" type="ORF">E2L08_07120</name>
</gene>
<feature type="transmembrane region" description="Helical" evidence="6">
    <location>
        <begin position="66"/>
        <end position="86"/>
    </location>
</feature>
<organism evidence="7 8">
    <name type="scientific">Palleronia sediminis</name>
    <dbReference type="NCBI Taxonomy" id="2547833"/>
    <lineage>
        <taxon>Bacteria</taxon>
        <taxon>Pseudomonadati</taxon>
        <taxon>Pseudomonadota</taxon>
        <taxon>Alphaproteobacteria</taxon>
        <taxon>Rhodobacterales</taxon>
        <taxon>Roseobacteraceae</taxon>
        <taxon>Palleronia</taxon>
    </lineage>
</organism>
<evidence type="ECO:0000256" key="1">
    <source>
        <dbReference type="ARBA" id="ARBA00004651"/>
    </source>
</evidence>
<dbReference type="EMBL" id="SNAA01000006">
    <property type="protein sequence ID" value="TDL81102.1"/>
    <property type="molecule type" value="Genomic_DNA"/>
</dbReference>
<keyword evidence="5 6" id="KW-0472">Membrane</keyword>
<keyword evidence="3 6" id="KW-0812">Transmembrane</keyword>
<dbReference type="GO" id="GO:0005886">
    <property type="term" value="C:plasma membrane"/>
    <property type="evidence" value="ECO:0007669"/>
    <property type="project" value="UniProtKB-SubCell"/>
</dbReference>
<reference evidence="7 8" key="1">
    <citation type="submission" date="2019-03" db="EMBL/GenBank/DDBJ databases">
        <title>Primorskyibacter sp. SS33 isolated from sediments.</title>
        <authorList>
            <person name="Xunke S."/>
        </authorList>
    </citation>
    <scope>NUCLEOTIDE SEQUENCE [LARGE SCALE GENOMIC DNA]</scope>
    <source>
        <strain evidence="7 8">SS33</strain>
    </source>
</reference>
<evidence type="ECO:0000256" key="6">
    <source>
        <dbReference type="SAM" id="Phobius"/>
    </source>
</evidence>
<keyword evidence="4 6" id="KW-1133">Transmembrane helix</keyword>
<feature type="transmembrane region" description="Helical" evidence="6">
    <location>
        <begin position="6"/>
        <end position="29"/>
    </location>
</feature>
<dbReference type="RefSeq" id="WP_133396381.1">
    <property type="nucleotide sequence ID" value="NZ_SNAA01000006.1"/>
</dbReference>
<evidence type="ECO:0000256" key="5">
    <source>
        <dbReference type="ARBA" id="ARBA00023136"/>
    </source>
</evidence>
<accession>A0A4R6ADL2</accession>
<comment type="subcellular location">
    <subcellularLocation>
        <location evidence="1">Cell membrane</location>
        <topology evidence="1">Multi-pass membrane protein</topology>
    </subcellularLocation>
</comment>
<dbReference type="GO" id="GO:0015171">
    <property type="term" value="F:amino acid transmembrane transporter activity"/>
    <property type="evidence" value="ECO:0007669"/>
    <property type="project" value="TreeGrafter"/>
</dbReference>
<feature type="transmembrane region" description="Helical" evidence="6">
    <location>
        <begin position="118"/>
        <end position="139"/>
    </location>
</feature>
<dbReference type="Pfam" id="PF01810">
    <property type="entry name" value="LysE"/>
    <property type="match status" value="1"/>
</dbReference>
<evidence type="ECO:0000256" key="2">
    <source>
        <dbReference type="ARBA" id="ARBA00022475"/>
    </source>
</evidence>
<dbReference type="Proteomes" id="UP000295701">
    <property type="component" value="Unassembled WGS sequence"/>
</dbReference>
<evidence type="ECO:0000256" key="3">
    <source>
        <dbReference type="ARBA" id="ARBA00022692"/>
    </source>
</evidence>
<feature type="transmembrane region" description="Helical" evidence="6">
    <location>
        <begin position="186"/>
        <end position="204"/>
    </location>
</feature>
<evidence type="ECO:0000313" key="7">
    <source>
        <dbReference type="EMBL" id="TDL81102.1"/>
    </source>
</evidence>
<dbReference type="PIRSF" id="PIRSF006324">
    <property type="entry name" value="LeuE"/>
    <property type="match status" value="1"/>
</dbReference>
<feature type="transmembrane region" description="Helical" evidence="6">
    <location>
        <begin position="41"/>
        <end position="60"/>
    </location>
</feature>
<keyword evidence="8" id="KW-1185">Reference proteome</keyword>
<proteinExistence type="predicted"/>
<name>A0A4R6ADL2_9RHOB</name>